<evidence type="ECO:0000313" key="1">
    <source>
        <dbReference type="EMBL" id="RPA94382.1"/>
    </source>
</evidence>
<dbReference type="Gene3D" id="1.20.58.130">
    <property type="match status" value="1"/>
</dbReference>
<reference evidence="1 2" key="1">
    <citation type="journal article" date="2018" name="Nat. Ecol. Evol.">
        <title>Pezizomycetes genomes reveal the molecular basis of ectomycorrhizal truffle lifestyle.</title>
        <authorList>
            <person name="Murat C."/>
            <person name="Payen T."/>
            <person name="Noel B."/>
            <person name="Kuo A."/>
            <person name="Morin E."/>
            <person name="Chen J."/>
            <person name="Kohler A."/>
            <person name="Krizsan K."/>
            <person name="Balestrini R."/>
            <person name="Da Silva C."/>
            <person name="Montanini B."/>
            <person name="Hainaut M."/>
            <person name="Levati E."/>
            <person name="Barry K.W."/>
            <person name="Belfiori B."/>
            <person name="Cichocki N."/>
            <person name="Clum A."/>
            <person name="Dockter R.B."/>
            <person name="Fauchery L."/>
            <person name="Guy J."/>
            <person name="Iotti M."/>
            <person name="Le Tacon F."/>
            <person name="Lindquist E.A."/>
            <person name="Lipzen A."/>
            <person name="Malagnac F."/>
            <person name="Mello A."/>
            <person name="Molinier V."/>
            <person name="Miyauchi S."/>
            <person name="Poulain J."/>
            <person name="Riccioni C."/>
            <person name="Rubini A."/>
            <person name="Sitrit Y."/>
            <person name="Splivallo R."/>
            <person name="Traeger S."/>
            <person name="Wang M."/>
            <person name="Zifcakova L."/>
            <person name="Wipf D."/>
            <person name="Zambonelli A."/>
            <person name="Paolocci F."/>
            <person name="Nowrousian M."/>
            <person name="Ottonello S."/>
            <person name="Baldrian P."/>
            <person name="Spatafora J.W."/>
            <person name="Henrissat B."/>
            <person name="Nagy L.G."/>
            <person name="Aury J.M."/>
            <person name="Wincker P."/>
            <person name="Grigoriev I.V."/>
            <person name="Bonfante P."/>
            <person name="Martin F.M."/>
        </authorList>
    </citation>
    <scope>NUCLEOTIDE SEQUENCE [LARGE SCALE GENOMIC DNA]</scope>
    <source>
        <strain evidence="1 2">120613-1</strain>
    </source>
</reference>
<proteinExistence type="predicted"/>
<accession>A0A3N4J7W7</accession>
<evidence type="ECO:0000313" key="2">
    <source>
        <dbReference type="Proteomes" id="UP000276215"/>
    </source>
</evidence>
<dbReference type="OrthoDB" id="5413892at2759"/>
<protein>
    <submittedName>
        <fullName evidence="1">Uncharacterized protein</fullName>
    </submittedName>
</protein>
<dbReference type="EMBL" id="ML120438">
    <property type="protein sequence ID" value="RPA94382.1"/>
    <property type="molecule type" value="Genomic_DNA"/>
</dbReference>
<sequence>MAAVNNQQPEFDAVAEAMNGISLGHAVLATHFERMQNLPAVAGGAQILAEVRALGTNLGTLRTEIGTLRTDMADMRALLHTEVGTLRTEMGALHTGVGALCTEVGTLCTEVGTLRTDMEALHIEVGIHFEDLHIQFEDRGQQVEALGLQFEDFRPELDEIRQAQQAAEFNSLARLENNTVNMIPAAPLSPLRTAQNQPINGFPETLGQLNGLHWARLNALLTAYGLPTEGTVPVRRTRFKMFISVIVDHT</sequence>
<dbReference type="Proteomes" id="UP000276215">
    <property type="component" value="Unassembled WGS sequence"/>
</dbReference>
<dbReference type="AlphaFoldDB" id="A0A3N4J7W7"/>
<organism evidence="1 2">
    <name type="scientific">Choiromyces venosus 120613-1</name>
    <dbReference type="NCBI Taxonomy" id="1336337"/>
    <lineage>
        <taxon>Eukaryota</taxon>
        <taxon>Fungi</taxon>
        <taxon>Dikarya</taxon>
        <taxon>Ascomycota</taxon>
        <taxon>Pezizomycotina</taxon>
        <taxon>Pezizomycetes</taxon>
        <taxon>Pezizales</taxon>
        <taxon>Tuberaceae</taxon>
        <taxon>Choiromyces</taxon>
    </lineage>
</organism>
<gene>
    <name evidence="1" type="ORF">L873DRAFT_1440254</name>
</gene>
<keyword evidence="2" id="KW-1185">Reference proteome</keyword>
<dbReference type="STRING" id="1336337.A0A3N4J7W7"/>
<name>A0A3N4J7W7_9PEZI</name>